<evidence type="ECO:0000256" key="2">
    <source>
        <dbReference type="ARBA" id="ARBA00007365"/>
    </source>
</evidence>
<keyword evidence="3 5" id="KW-0697">Rotamase</keyword>
<dbReference type="PRINTS" id="PR00153">
    <property type="entry name" value="CSAPPISMRASE"/>
</dbReference>
<evidence type="ECO:0000313" key="7">
    <source>
        <dbReference type="EMBL" id="GHA69482.1"/>
    </source>
</evidence>
<evidence type="ECO:0000256" key="4">
    <source>
        <dbReference type="ARBA" id="ARBA00023235"/>
    </source>
</evidence>
<keyword evidence="4 5" id="KW-0413">Isomerase</keyword>
<feature type="signal peptide" evidence="5">
    <location>
        <begin position="1"/>
        <end position="21"/>
    </location>
</feature>
<dbReference type="GO" id="GO:0006457">
    <property type="term" value="P:protein folding"/>
    <property type="evidence" value="ECO:0007669"/>
    <property type="project" value="InterPro"/>
</dbReference>
<dbReference type="InterPro" id="IPR024936">
    <property type="entry name" value="Cyclophilin-type_PPIase"/>
</dbReference>
<feature type="chain" id="PRO_5035338266" description="Peptidyl-prolyl cis-trans isomerase" evidence="5">
    <location>
        <begin position="22"/>
        <end position="187"/>
    </location>
</feature>
<dbReference type="AlphaFoldDB" id="A0A8J3CM17"/>
<evidence type="ECO:0000259" key="6">
    <source>
        <dbReference type="PROSITE" id="PS50072"/>
    </source>
</evidence>
<proteinExistence type="inferred from homology"/>
<evidence type="ECO:0000256" key="3">
    <source>
        <dbReference type="ARBA" id="ARBA00023110"/>
    </source>
</evidence>
<keyword evidence="5" id="KW-0732">Signal</keyword>
<evidence type="ECO:0000313" key="8">
    <source>
        <dbReference type="Proteomes" id="UP000614287"/>
    </source>
</evidence>
<sequence>MKQLLQSAILISSILSTALLAKTAIIETNMGSITVDLNEKAAPKTVANFIQYANSGHYEGTVFHRVIPNFMIQGGGFNTAMQERDTRPPIINEASNGLKNEKYTIAMARTSDVNSATSQFFINVAYNDFLNQRDKTTAGYGYAVFGKVTSGFDVVDKIAKVYTKRSIVSEAQPIQNIVISKVTIRND</sequence>
<protein>
    <recommendedName>
        <fullName evidence="5">Peptidyl-prolyl cis-trans isomerase</fullName>
        <shortName evidence="5">PPIase</shortName>
        <ecNumber evidence="5">5.2.1.8</ecNumber>
    </recommendedName>
</protein>
<reference evidence="7" key="2">
    <citation type="submission" date="2020-09" db="EMBL/GenBank/DDBJ databases">
        <authorList>
            <person name="Sun Q."/>
            <person name="Kim S."/>
        </authorList>
    </citation>
    <scope>NUCLEOTIDE SEQUENCE</scope>
    <source>
        <strain evidence="7">KCTC 32501</strain>
    </source>
</reference>
<dbReference type="PROSITE" id="PS50072">
    <property type="entry name" value="CSA_PPIASE_2"/>
    <property type="match status" value="1"/>
</dbReference>
<dbReference type="Pfam" id="PF00160">
    <property type="entry name" value="Pro_isomerase"/>
    <property type="match status" value="1"/>
</dbReference>
<dbReference type="InterPro" id="IPR029000">
    <property type="entry name" value="Cyclophilin-like_dom_sf"/>
</dbReference>
<comment type="caution">
    <text evidence="7">The sequence shown here is derived from an EMBL/GenBank/DDBJ whole genome shotgun (WGS) entry which is preliminary data.</text>
</comment>
<feature type="domain" description="PPIase cyclophilin-type" evidence="6">
    <location>
        <begin position="20"/>
        <end position="184"/>
    </location>
</feature>
<dbReference type="PROSITE" id="PS00170">
    <property type="entry name" value="CSA_PPIASE_1"/>
    <property type="match status" value="1"/>
</dbReference>
<dbReference type="EMBL" id="BMZG01000003">
    <property type="protein sequence ID" value="GHA69482.1"/>
    <property type="molecule type" value="Genomic_DNA"/>
</dbReference>
<dbReference type="PIRSF" id="PIRSF001467">
    <property type="entry name" value="Peptidylpro_ismrse"/>
    <property type="match status" value="1"/>
</dbReference>
<dbReference type="GO" id="GO:0003755">
    <property type="term" value="F:peptidyl-prolyl cis-trans isomerase activity"/>
    <property type="evidence" value="ECO:0007669"/>
    <property type="project" value="UniProtKB-UniRule"/>
</dbReference>
<evidence type="ECO:0000256" key="5">
    <source>
        <dbReference type="RuleBase" id="RU363019"/>
    </source>
</evidence>
<dbReference type="PANTHER" id="PTHR43246">
    <property type="entry name" value="PEPTIDYL-PROLYL CIS-TRANS ISOMERASE CYP38, CHLOROPLASTIC"/>
    <property type="match status" value="1"/>
</dbReference>
<accession>A0A8J3CM17</accession>
<dbReference type="InterPro" id="IPR020892">
    <property type="entry name" value="Cyclophilin-type_PPIase_CS"/>
</dbReference>
<dbReference type="InterPro" id="IPR044665">
    <property type="entry name" value="E_coli_cyclophilin_A-like"/>
</dbReference>
<name>A0A8J3CM17_9BURK</name>
<organism evidence="7 8">
    <name type="scientific">Formosimonas limnophila</name>
    <dbReference type="NCBI Taxonomy" id="1384487"/>
    <lineage>
        <taxon>Bacteria</taxon>
        <taxon>Pseudomonadati</taxon>
        <taxon>Pseudomonadota</taxon>
        <taxon>Betaproteobacteria</taxon>
        <taxon>Burkholderiales</taxon>
        <taxon>Burkholderiaceae</taxon>
        <taxon>Formosimonas</taxon>
    </lineage>
</organism>
<evidence type="ECO:0000256" key="1">
    <source>
        <dbReference type="ARBA" id="ARBA00002388"/>
    </source>
</evidence>
<gene>
    <name evidence="7" type="primary">ppiB-2</name>
    <name evidence="7" type="ORF">GCM10009007_07920</name>
</gene>
<comment type="function">
    <text evidence="1 5">PPIases accelerate the folding of proteins. It catalyzes the cis-trans isomerization of proline imidic peptide bonds in oligopeptides.</text>
</comment>
<comment type="catalytic activity">
    <reaction evidence="5">
        <text>[protein]-peptidylproline (omega=180) = [protein]-peptidylproline (omega=0)</text>
        <dbReference type="Rhea" id="RHEA:16237"/>
        <dbReference type="Rhea" id="RHEA-COMP:10747"/>
        <dbReference type="Rhea" id="RHEA-COMP:10748"/>
        <dbReference type="ChEBI" id="CHEBI:83833"/>
        <dbReference type="ChEBI" id="CHEBI:83834"/>
        <dbReference type="EC" id="5.2.1.8"/>
    </reaction>
</comment>
<keyword evidence="8" id="KW-1185">Reference proteome</keyword>
<dbReference type="SUPFAM" id="SSF50891">
    <property type="entry name" value="Cyclophilin-like"/>
    <property type="match status" value="1"/>
</dbReference>
<dbReference type="EC" id="5.2.1.8" evidence="5"/>
<comment type="similarity">
    <text evidence="2 5">Belongs to the cyclophilin-type PPIase family.</text>
</comment>
<reference evidence="7" key="1">
    <citation type="journal article" date="2014" name="Int. J. Syst. Evol. Microbiol.">
        <title>Complete genome sequence of Corynebacterium casei LMG S-19264T (=DSM 44701T), isolated from a smear-ripened cheese.</title>
        <authorList>
            <consortium name="US DOE Joint Genome Institute (JGI-PGF)"/>
            <person name="Walter F."/>
            <person name="Albersmeier A."/>
            <person name="Kalinowski J."/>
            <person name="Ruckert C."/>
        </authorList>
    </citation>
    <scope>NUCLEOTIDE SEQUENCE</scope>
    <source>
        <strain evidence="7">KCTC 32501</strain>
    </source>
</reference>
<dbReference type="Gene3D" id="2.40.100.10">
    <property type="entry name" value="Cyclophilin-like"/>
    <property type="match status" value="1"/>
</dbReference>
<dbReference type="RefSeq" id="WP_189491901.1">
    <property type="nucleotide sequence ID" value="NZ_BMZG01000003.1"/>
</dbReference>
<dbReference type="InterPro" id="IPR002130">
    <property type="entry name" value="Cyclophilin-type_PPIase_dom"/>
</dbReference>
<dbReference type="Proteomes" id="UP000614287">
    <property type="component" value="Unassembled WGS sequence"/>
</dbReference>